<feature type="transmembrane region" description="Helical" evidence="2">
    <location>
        <begin position="12"/>
        <end position="31"/>
    </location>
</feature>
<organism evidence="3 4">
    <name type="scientific">Vitis vinifera</name>
    <name type="common">Grape</name>
    <dbReference type="NCBI Taxonomy" id="29760"/>
    <lineage>
        <taxon>Eukaryota</taxon>
        <taxon>Viridiplantae</taxon>
        <taxon>Streptophyta</taxon>
        <taxon>Embryophyta</taxon>
        <taxon>Tracheophyta</taxon>
        <taxon>Spermatophyta</taxon>
        <taxon>Magnoliopsida</taxon>
        <taxon>eudicotyledons</taxon>
        <taxon>Gunneridae</taxon>
        <taxon>Pentapetalae</taxon>
        <taxon>rosids</taxon>
        <taxon>Vitales</taxon>
        <taxon>Vitaceae</taxon>
        <taxon>Viteae</taxon>
        <taxon>Vitis</taxon>
    </lineage>
</organism>
<evidence type="ECO:0000313" key="3">
    <source>
        <dbReference type="EMBL" id="RVW21612.1"/>
    </source>
</evidence>
<accession>A0A438CEH7</accession>
<evidence type="ECO:0000313" key="4">
    <source>
        <dbReference type="Proteomes" id="UP000288805"/>
    </source>
</evidence>
<dbReference type="AlphaFoldDB" id="A0A438CEH7"/>
<dbReference type="Proteomes" id="UP000288805">
    <property type="component" value="Unassembled WGS sequence"/>
</dbReference>
<proteinExistence type="predicted"/>
<gene>
    <name evidence="3" type="ORF">CK203_109291</name>
</gene>
<name>A0A438CEH7_VITVI</name>
<feature type="region of interest" description="Disordered" evidence="1">
    <location>
        <begin position="76"/>
        <end position="152"/>
    </location>
</feature>
<protein>
    <submittedName>
        <fullName evidence="3">Uncharacterized protein</fullName>
    </submittedName>
</protein>
<keyword evidence="2" id="KW-0812">Transmembrane</keyword>
<reference evidence="3 4" key="1">
    <citation type="journal article" date="2018" name="PLoS Genet.">
        <title>Population sequencing reveals clonal diversity and ancestral inbreeding in the grapevine cultivar Chardonnay.</title>
        <authorList>
            <person name="Roach M.J."/>
            <person name="Johnson D.L."/>
            <person name="Bohlmann J."/>
            <person name="van Vuuren H.J."/>
            <person name="Jones S.J."/>
            <person name="Pretorius I.S."/>
            <person name="Schmidt S.A."/>
            <person name="Borneman A.R."/>
        </authorList>
    </citation>
    <scope>NUCLEOTIDE SEQUENCE [LARGE SCALE GENOMIC DNA]</scope>
    <source>
        <strain evidence="4">cv. Chardonnay</strain>
        <tissue evidence="3">Leaf</tissue>
    </source>
</reference>
<keyword evidence="2" id="KW-1133">Transmembrane helix</keyword>
<evidence type="ECO:0000256" key="2">
    <source>
        <dbReference type="SAM" id="Phobius"/>
    </source>
</evidence>
<evidence type="ECO:0000256" key="1">
    <source>
        <dbReference type="SAM" id="MobiDB-lite"/>
    </source>
</evidence>
<comment type="caution">
    <text evidence="3">The sequence shown here is derived from an EMBL/GenBank/DDBJ whole genome shotgun (WGS) entry which is preliminary data.</text>
</comment>
<dbReference type="EMBL" id="QGNW01002279">
    <property type="protein sequence ID" value="RVW21612.1"/>
    <property type="molecule type" value="Genomic_DNA"/>
</dbReference>
<sequence>MCITLDQRLFQWIWVFLFVVSLCIASLLKSLHDFFFPKLNLHQDPLPFLSSETSTGSAHPSPTSNPYFEIYTPSTANPHSPNRLSPGHLHLRELPRPPGLGAKRSRFADRPAALPASRVMSSNQRTSIRAPMARPGVSSAAISRPRFSTLPG</sequence>
<keyword evidence="2" id="KW-0472">Membrane</keyword>